<comment type="caution">
    <text evidence="2">The sequence shown here is derived from an EMBL/GenBank/DDBJ whole genome shotgun (WGS) entry which is preliminary data.</text>
</comment>
<feature type="signal peptide" evidence="1">
    <location>
        <begin position="1"/>
        <end position="23"/>
    </location>
</feature>
<name>A0A1U7M3X6_TISCR</name>
<evidence type="ECO:0000313" key="3">
    <source>
        <dbReference type="Proteomes" id="UP000186112"/>
    </source>
</evidence>
<keyword evidence="1" id="KW-0732">Signal</keyword>
<dbReference type="Proteomes" id="UP000186112">
    <property type="component" value="Unassembled WGS sequence"/>
</dbReference>
<reference evidence="2 3" key="1">
    <citation type="submission" date="2016-02" db="EMBL/GenBank/DDBJ databases">
        <title>Genome sequence of Tissierella creatinophila DSM 6911.</title>
        <authorList>
            <person name="Poehlein A."/>
            <person name="Daniel R."/>
        </authorList>
    </citation>
    <scope>NUCLEOTIDE SEQUENCE [LARGE SCALE GENOMIC DNA]</scope>
    <source>
        <strain evidence="2 3">DSM 6911</strain>
    </source>
</reference>
<dbReference type="AlphaFoldDB" id="A0A1U7M3X6"/>
<sequence length="89" mass="9903">MKKGMMALSLAIVVGLFTTFAYADGSLDGKDLYGDSINDFTQSWGEDNLQYQENNLKRAGEENGYLNNHCGDGYNQGSRRGMGRNHMGW</sequence>
<organism evidence="2 3">
    <name type="scientific">Tissierella creatinophila DSM 6911</name>
    <dbReference type="NCBI Taxonomy" id="1123403"/>
    <lineage>
        <taxon>Bacteria</taxon>
        <taxon>Bacillati</taxon>
        <taxon>Bacillota</taxon>
        <taxon>Tissierellia</taxon>
        <taxon>Tissierellales</taxon>
        <taxon>Tissierellaceae</taxon>
        <taxon>Tissierella</taxon>
    </lineage>
</organism>
<gene>
    <name evidence="2" type="ORF">TICRE_21270</name>
</gene>
<evidence type="ECO:0000256" key="1">
    <source>
        <dbReference type="SAM" id="SignalP"/>
    </source>
</evidence>
<dbReference type="RefSeq" id="WP_075727845.1">
    <property type="nucleotide sequence ID" value="NZ_LTDM01000053.1"/>
</dbReference>
<dbReference type="EMBL" id="LTDM01000053">
    <property type="protein sequence ID" value="OLS01985.1"/>
    <property type="molecule type" value="Genomic_DNA"/>
</dbReference>
<accession>A0A1U7M3X6</accession>
<proteinExistence type="predicted"/>
<protein>
    <submittedName>
        <fullName evidence="2">Uncharacterized protein</fullName>
    </submittedName>
</protein>
<evidence type="ECO:0000313" key="2">
    <source>
        <dbReference type="EMBL" id="OLS01985.1"/>
    </source>
</evidence>
<keyword evidence="3" id="KW-1185">Reference proteome</keyword>
<feature type="chain" id="PRO_5013387210" evidence="1">
    <location>
        <begin position="24"/>
        <end position="89"/>
    </location>
</feature>